<reference evidence="1 2" key="1">
    <citation type="submission" date="2020-08" db="EMBL/GenBank/DDBJ databases">
        <title>Genomic Encyclopedia of Type Strains, Phase IV (KMG-IV): sequencing the most valuable type-strain genomes for metagenomic binning, comparative biology and taxonomic classification.</title>
        <authorList>
            <person name="Goeker M."/>
        </authorList>
    </citation>
    <scope>NUCLEOTIDE SEQUENCE [LARGE SCALE GENOMIC DNA]</scope>
    <source>
        <strain evidence="1 2">DSM 100734</strain>
    </source>
</reference>
<protein>
    <submittedName>
        <fullName evidence="1">Endonuclease YncB(Thermonuclease family)</fullName>
    </submittedName>
</protein>
<keyword evidence="1" id="KW-0540">Nuclease</keyword>
<dbReference type="Gene3D" id="2.40.50.90">
    <property type="match status" value="1"/>
</dbReference>
<comment type="caution">
    <text evidence="1">The sequence shown here is derived from an EMBL/GenBank/DDBJ whole genome shotgun (WGS) entry which is preliminary data.</text>
</comment>
<sequence>MVLRTLGRDVNCAPIGRDRNKILIAHCFVGETNLAATAISEGIGYAFNYRDEPQVPAYFDIERKARGLGYGVWSSPDLPTPWLYSASLGETVTRDSERPDTLAGLPLLSPVANKIDDVNDAHGG</sequence>
<proteinExistence type="predicted"/>
<name>A0A7W9YD21_9HYPH</name>
<evidence type="ECO:0000313" key="1">
    <source>
        <dbReference type="EMBL" id="MBB6165653.1"/>
    </source>
</evidence>
<dbReference type="AlphaFoldDB" id="A0A7W9YD21"/>
<accession>A0A7W9YD21</accession>
<dbReference type="EMBL" id="JACHEG010000010">
    <property type="protein sequence ID" value="MBB6165653.1"/>
    <property type="molecule type" value="Genomic_DNA"/>
</dbReference>
<gene>
    <name evidence="1" type="ORF">HNQ72_005501</name>
</gene>
<dbReference type="InterPro" id="IPR035437">
    <property type="entry name" value="SNase_OB-fold_sf"/>
</dbReference>
<dbReference type="SUPFAM" id="SSF50199">
    <property type="entry name" value="Staphylococcal nuclease"/>
    <property type="match status" value="1"/>
</dbReference>
<keyword evidence="1" id="KW-0255">Endonuclease</keyword>
<keyword evidence="1" id="KW-0378">Hydrolase</keyword>
<dbReference type="Proteomes" id="UP000547879">
    <property type="component" value="Unassembled WGS sequence"/>
</dbReference>
<keyword evidence="2" id="KW-1185">Reference proteome</keyword>
<evidence type="ECO:0000313" key="2">
    <source>
        <dbReference type="Proteomes" id="UP000547879"/>
    </source>
</evidence>
<organism evidence="1 2">
    <name type="scientific">Rhizobium wenxiniae</name>
    <dbReference type="NCBI Taxonomy" id="1737357"/>
    <lineage>
        <taxon>Bacteria</taxon>
        <taxon>Pseudomonadati</taxon>
        <taxon>Pseudomonadota</taxon>
        <taxon>Alphaproteobacteria</taxon>
        <taxon>Hyphomicrobiales</taxon>
        <taxon>Rhizobiaceae</taxon>
        <taxon>Rhizobium/Agrobacterium group</taxon>
        <taxon>Rhizobium</taxon>
    </lineage>
</organism>
<dbReference type="GO" id="GO:0004519">
    <property type="term" value="F:endonuclease activity"/>
    <property type="evidence" value="ECO:0007669"/>
    <property type="project" value="UniProtKB-KW"/>
</dbReference>